<dbReference type="Gene3D" id="4.10.240.10">
    <property type="entry name" value="Zn(2)-C6 fungal-type DNA-binding domain"/>
    <property type="match status" value="1"/>
</dbReference>
<feature type="domain" description="Zn(2)-C6 fungal-type" evidence="2">
    <location>
        <begin position="119"/>
        <end position="149"/>
    </location>
</feature>
<evidence type="ECO:0000313" key="3">
    <source>
        <dbReference type="EMBL" id="UQC81910.1"/>
    </source>
</evidence>
<dbReference type="CDD" id="cd00067">
    <property type="entry name" value="GAL4"/>
    <property type="match status" value="1"/>
</dbReference>
<evidence type="ECO:0000259" key="2">
    <source>
        <dbReference type="PROSITE" id="PS50048"/>
    </source>
</evidence>
<proteinExistence type="predicted"/>
<reference evidence="3" key="1">
    <citation type="journal article" date="2021" name="Mol. Plant Microbe Interact.">
        <title>Complete Genome Sequence of the Plant-Pathogenic Fungus Colletotrichum lupini.</title>
        <authorList>
            <person name="Baroncelli R."/>
            <person name="Pensec F."/>
            <person name="Da Lio D."/>
            <person name="Boufleur T."/>
            <person name="Vicente I."/>
            <person name="Sarrocco S."/>
            <person name="Picot A."/>
            <person name="Baraldi E."/>
            <person name="Sukno S."/>
            <person name="Thon M."/>
            <person name="Le Floch G."/>
        </authorList>
    </citation>
    <scope>NUCLEOTIDE SEQUENCE</scope>
    <source>
        <strain evidence="3">IMI 504893</strain>
    </source>
</reference>
<dbReference type="SUPFAM" id="SSF57701">
    <property type="entry name" value="Zn2/Cys6 DNA-binding domain"/>
    <property type="match status" value="1"/>
</dbReference>
<dbReference type="InterPro" id="IPR036864">
    <property type="entry name" value="Zn2-C6_fun-type_DNA-bd_sf"/>
</dbReference>
<sequence length="495" mass="56425">MWQVAQLRIRLGFRSLGCYANDTSTASRSSIGFKHRPPISSAGVNVSISEWRLGILEFPALPTSRQSWIINSRSIENLLKPGPYPARKCQGASDAMEVLPERRIAAKISKKPHRKSKLGCHTCKRRKIKCDELKPACQNCVRHLVTCDFLQSRSMAISMRSMQITLQTSLDARSADDPETSIRPAPAIDQALNFVDLELIHNFTTAVFMTLSTDDLVRQVWRVSVVRMALKCEYVMRTLLSISALHLAHQRPERKEALVAKALLYHRSASREAMELMSALDERNAENLFLFSLLTIFFALASGRYLKESVVVWESAFPDWTFLLSGACSLIKLLNSKNYEGPLTPLLTYAKERFFTARDDLRARPAALESLRKRVSSSNIDKELLRIHNLAIDELGYPLSLALHSGGRGMDIMDMFIWKYFVSDEFLPLLKEPRANQEAIVICAHFCVVLKRLESQWWLQGWSIHLISQAWELLDESHKPWIQWPMEELGWVPPS</sequence>
<dbReference type="SMART" id="SM00066">
    <property type="entry name" value="GAL4"/>
    <property type="match status" value="1"/>
</dbReference>
<dbReference type="AlphaFoldDB" id="A0A9Q8SRT6"/>
<dbReference type="Proteomes" id="UP000830671">
    <property type="component" value="Chromosome 4"/>
</dbReference>
<dbReference type="Pfam" id="PF11951">
    <property type="entry name" value="Fungal_trans_2"/>
    <property type="match status" value="1"/>
</dbReference>
<evidence type="ECO:0000256" key="1">
    <source>
        <dbReference type="ARBA" id="ARBA00023242"/>
    </source>
</evidence>
<dbReference type="GO" id="GO:0001228">
    <property type="term" value="F:DNA-binding transcription activator activity, RNA polymerase II-specific"/>
    <property type="evidence" value="ECO:0007669"/>
    <property type="project" value="TreeGrafter"/>
</dbReference>
<name>A0A9Q8SRT6_9PEZI</name>
<organism evidence="3 4">
    <name type="scientific">Colletotrichum lupini</name>
    <dbReference type="NCBI Taxonomy" id="145971"/>
    <lineage>
        <taxon>Eukaryota</taxon>
        <taxon>Fungi</taxon>
        <taxon>Dikarya</taxon>
        <taxon>Ascomycota</taxon>
        <taxon>Pezizomycotina</taxon>
        <taxon>Sordariomycetes</taxon>
        <taxon>Hypocreomycetidae</taxon>
        <taxon>Glomerellales</taxon>
        <taxon>Glomerellaceae</taxon>
        <taxon>Colletotrichum</taxon>
        <taxon>Colletotrichum acutatum species complex</taxon>
    </lineage>
</organism>
<keyword evidence="1" id="KW-0539">Nucleus</keyword>
<dbReference type="InterPro" id="IPR021858">
    <property type="entry name" value="Fun_TF"/>
</dbReference>
<dbReference type="EMBL" id="CP019476">
    <property type="protein sequence ID" value="UQC81910.1"/>
    <property type="molecule type" value="Genomic_DNA"/>
</dbReference>
<evidence type="ECO:0000313" key="4">
    <source>
        <dbReference type="Proteomes" id="UP000830671"/>
    </source>
</evidence>
<dbReference type="GeneID" id="73341401"/>
<dbReference type="PROSITE" id="PS00463">
    <property type="entry name" value="ZN2_CY6_FUNGAL_1"/>
    <property type="match status" value="1"/>
</dbReference>
<accession>A0A9Q8SRT6</accession>
<dbReference type="PROSITE" id="PS50048">
    <property type="entry name" value="ZN2_CY6_FUNGAL_2"/>
    <property type="match status" value="1"/>
</dbReference>
<protein>
    <recommendedName>
        <fullName evidence="2">Zn(2)-C6 fungal-type domain-containing protein</fullName>
    </recommendedName>
</protein>
<dbReference type="InterPro" id="IPR001138">
    <property type="entry name" value="Zn2Cys6_DnaBD"/>
</dbReference>
<dbReference type="PANTHER" id="PTHR47784">
    <property type="entry name" value="STEROL UPTAKE CONTROL PROTEIN 2"/>
    <property type="match status" value="1"/>
</dbReference>
<dbReference type="RefSeq" id="XP_049143534.1">
    <property type="nucleotide sequence ID" value="XM_049286391.1"/>
</dbReference>
<keyword evidence="4" id="KW-1185">Reference proteome</keyword>
<dbReference type="KEGG" id="clup:CLUP02_07396"/>
<dbReference type="Pfam" id="PF00172">
    <property type="entry name" value="Zn_clus"/>
    <property type="match status" value="1"/>
</dbReference>
<dbReference type="InterPro" id="IPR053157">
    <property type="entry name" value="Sterol_Uptake_Regulator"/>
</dbReference>
<dbReference type="PANTHER" id="PTHR47784:SF5">
    <property type="entry name" value="STEROL UPTAKE CONTROL PROTEIN 2"/>
    <property type="match status" value="1"/>
</dbReference>
<dbReference type="GO" id="GO:0008270">
    <property type="term" value="F:zinc ion binding"/>
    <property type="evidence" value="ECO:0007669"/>
    <property type="project" value="InterPro"/>
</dbReference>
<gene>
    <name evidence="3" type="ORF">CLUP02_07396</name>
</gene>